<name>A0A6L6PBC9_9BURK</name>
<evidence type="ECO:0000313" key="2">
    <source>
        <dbReference type="EMBL" id="MTV36274.1"/>
    </source>
</evidence>
<gene>
    <name evidence="2" type="ORF">GM676_01595</name>
</gene>
<dbReference type="RefSeq" id="WP_155461618.1">
    <property type="nucleotide sequence ID" value="NZ_WNKY01000001.1"/>
</dbReference>
<proteinExistence type="predicted"/>
<evidence type="ECO:0000256" key="1">
    <source>
        <dbReference type="SAM" id="MobiDB-lite"/>
    </source>
</evidence>
<organism evidence="2 3">
    <name type="scientific">Duganella radicis</name>
    <dbReference type="NCBI Taxonomy" id="551988"/>
    <lineage>
        <taxon>Bacteria</taxon>
        <taxon>Pseudomonadati</taxon>
        <taxon>Pseudomonadota</taxon>
        <taxon>Betaproteobacteria</taxon>
        <taxon>Burkholderiales</taxon>
        <taxon>Oxalobacteraceae</taxon>
        <taxon>Telluria group</taxon>
        <taxon>Duganella</taxon>
    </lineage>
</organism>
<feature type="region of interest" description="Disordered" evidence="1">
    <location>
        <begin position="130"/>
        <end position="176"/>
    </location>
</feature>
<sequence length="176" mass="17897">MSNELDALMMQAGAVDAQIAATAPEAVQAAEEQQVLLSVADENKRGVLLVLGTALPVLGKLYPSLLAVYTDEAQAAIAETVGPLLAKHGIDLKDFGGNYREEIAAALVCGPIAWATVQAVKADIAARAEAPQQPAKPLPAGPAAKPGDIAYRAPEAPPEAGKAVETLGTPAELSGA</sequence>
<dbReference type="EMBL" id="WNKY01000001">
    <property type="protein sequence ID" value="MTV36274.1"/>
    <property type="molecule type" value="Genomic_DNA"/>
</dbReference>
<reference evidence="2 3" key="1">
    <citation type="submission" date="2019-11" db="EMBL/GenBank/DDBJ databases">
        <title>Type strains purchased from KCTC, JCM and DSMZ.</title>
        <authorList>
            <person name="Lu H."/>
        </authorList>
    </citation>
    <scope>NUCLEOTIDE SEQUENCE [LARGE SCALE GENOMIC DNA]</scope>
    <source>
        <strain evidence="2 3">KCTC 22382</strain>
    </source>
</reference>
<evidence type="ECO:0000313" key="3">
    <source>
        <dbReference type="Proteomes" id="UP000475582"/>
    </source>
</evidence>
<dbReference type="OrthoDB" id="9132801at2"/>
<dbReference type="Proteomes" id="UP000475582">
    <property type="component" value="Unassembled WGS sequence"/>
</dbReference>
<comment type="caution">
    <text evidence="2">The sequence shown here is derived from an EMBL/GenBank/DDBJ whole genome shotgun (WGS) entry which is preliminary data.</text>
</comment>
<dbReference type="AlphaFoldDB" id="A0A6L6PBC9"/>
<accession>A0A6L6PBC9</accession>
<protein>
    <submittedName>
        <fullName evidence="2">Uncharacterized protein</fullName>
    </submittedName>
</protein>
<keyword evidence="3" id="KW-1185">Reference proteome</keyword>